<dbReference type="AlphaFoldDB" id="A0A517TBR9"/>
<organism evidence="1 2">
    <name type="scientific">Calycomorphotria hydatis</name>
    <dbReference type="NCBI Taxonomy" id="2528027"/>
    <lineage>
        <taxon>Bacteria</taxon>
        <taxon>Pseudomonadati</taxon>
        <taxon>Planctomycetota</taxon>
        <taxon>Planctomycetia</taxon>
        <taxon>Planctomycetales</taxon>
        <taxon>Planctomycetaceae</taxon>
        <taxon>Calycomorphotria</taxon>
    </lineage>
</organism>
<evidence type="ECO:0000313" key="2">
    <source>
        <dbReference type="Proteomes" id="UP000319976"/>
    </source>
</evidence>
<dbReference type="Pfam" id="PF01209">
    <property type="entry name" value="Ubie_methyltran"/>
    <property type="match status" value="1"/>
</dbReference>
<gene>
    <name evidence="1" type="primary">ubiE_2</name>
    <name evidence="1" type="ORF">V22_30840</name>
</gene>
<keyword evidence="1" id="KW-0808">Transferase</keyword>
<dbReference type="EMBL" id="CP036316">
    <property type="protein sequence ID" value="QDT65822.1"/>
    <property type="molecule type" value="Genomic_DNA"/>
</dbReference>
<keyword evidence="1" id="KW-0489">Methyltransferase</keyword>
<name>A0A517TBR9_9PLAN</name>
<dbReference type="GO" id="GO:0032259">
    <property type="term" value="P:methylation"/>
    <property type="evidence" value="ECO:0007669"/>
    <property type="project" value="UniProtKB-KW"/>
</dbReference>
<reference evidence="1 2" key="1">
    <citation type="submission" date="2019-02" db="EMBL/GenBank/DDBJ databases">
        <title>Deep-cultivation of Planctomycetes and their phenomic and genomic characterization uncovers novel biology.</title>
        <authorList>
            <person name="Wiegand S."/>
            <person name="Jogler M."/>
            <person name="Boedeker C."/>
            <person name="Pinto D."/>
            <person name="Vollmers J."/>
            <person name="Rivas-Marin E."/>
            <person name="Kohn T."/>
            <person name="Peeters S.H."/>
            <person name="Heuer A."/>
            <person name="Rast P."/>
            <person name="Oberbeckmann S."/>
            <person name="Bunk B."/>
            <person name="Jeske O."/>
            <person name="Meyerdierks A."/>
            <person name="Storesund J.E."/>
            <person name="Kallscheuer N."/>
            <person name="Luecker S."/>
            <person name="Lage O.M."/>
            <person name="Pohl T."/>
            <person name="Merkel B.J."/>
            <person name="Hornburger P."/>
            <person name="Mueller R.-W."/>
            <person name="Bruemmer F."/>
            <person name="Labrenz M."/>
            <person name="Spormann A.M."/>
            <person name="Op den Camp H."/>
            <person name="Overmann J."/>
            <person name="Amann R."/>
            <person name="Jetten M.S.M."/>
            <person name="Mascher T."/>
            <person name="Medema M.H."/>
            <person name="Devos D.P."/>
            <person name="Kaster A.-K."/>
            <person name="Ovreas L."/>
            <person name="Rohde M."/>
            <person name="Galperin M.Y."/>
            <person name="Jogler C."/>
        </authorList>
    </citation>
    <scope>NUCLEOTIDE SEQUENCE [LARGE SCALE GENOMIC DNA]</scope>
    <source>
        <strain evidence="1 2">V22</strain>
    </source>
</reference>
<keyword evidence="1" id="KW-0830">Ubiquinone</keyword>
<sequence>MSAQSGLFNDLRILWQLSFNRVRGNTHEERLESFYRHQASGYDAYRKRLLHGRTEMIQSLPISEGQTWIDMGAGTGENVEHMGDKLPTLGKVYLLDLCQPLLKIGQERIERNGWTNVEPVHGDATQYVPPEGSVDCVTFSYSLTMIPDWFAAVDHAYRLLKPGGVIGIADFYVARKFAAEDRRRHGWLTRTFWQTFFSIDNVFLSGDHIPYLHQKFEPVVFKEAFGSMPIAGFVKAPYYIFIGRKPEE</sequence>
<protein>
    <submittedName>
        <fullName evidence="1">Ubiquinone/menaquinone biosynthesis C-methyltransferase UbiE</fullName>
        <ecNumber evidence="1">2.1.1.163</ecNumber>
    </submittedName>
</protein>
<dbReference type="EC" id="2.1.1.163" evidence="1"/>
<dbReference type="GO" id="GO:0043770">
    <property type="term" value="F:demethylmenaquinone methyltransferase activity"/>
    <property type="evidence" value="ECO:0007669"/>
    <property type="project" value="UniProtKB-EC"/>
</dbReference>
<dbReference type="Proteomes" id="UP000319976">
    <property type="component" value="Chromosome"/>
</dbReference>
<accession>A0A517TBR9</accession>
<dbReference type="Gene3D" id="3.40.50.150">
    <property type="entry name" value="Vaccinia Virus protein VP39"/>
    <property type="match status" value="1"/>
</dbReference>
<dbReference type="CDD" id="cd02440">
    <property type="entry name" value="AdoMet_MTases"/>
    <property type="match status" value="1"/>
</dbReference>
<dbReference type="OrthoDB" id="9791837at2"/>
<proteinExistence type="predicted"/>
<dbReference type="RefSeq" id="WP_145264394.1">
    <property type="nucleotide sequence ID" value="NZ_CP036316.1"/>
</dbReference>
<dbReference type="InterPro" id="IPR029063">
    <property type="entry name" value="SAM-dependent_MTases_sf"/>
</dbReference>
<dbReference type="SUPFAM" id="SSF53335">
    <property type="entry name" value="S-adenosyl-L-methionine-dependent methyltransferases"/>
    <property type="match status" value="1"/>
</dbReference>
<dbReference type="PANTHER" id="PTHR47473">
    <property type="entry name" value="BTA1P"/>
    <property type="match status" value="1"/>
</dbReference>
<dbReference type="PANTHER" id="PTHR47473:SF1">
    <property type="entry name" value="METHYLTRANSFERASE DOMAIN-CONTAINING PROTEIN"/>
    <property type="match status" value="1"/>
</dbReference>
<dbReference type="KEGG" id="chya:V22_30840"/>
<evidence type="ECO:0000313" key="1">
    <source>
        <dbReference type="EMBL" id="QDT65822.1"/>
    </source>
</evidence>
<keyword evidence="2" id="KW-1185">Reference proteome</keyword>